<dbReference type="AlphaFoldDB" id="G7GQ52"/>
<dbReference type="Pfam" id="PF00498">
    <property type="entry name" value="FHA"/>
    <property type="match status" value="1"/>
</dbReference>
<dbReference type="PANTHER" id="PTHR23308">
    <property type="entry name" value="NUCLEAR INHIBITOR OF PROTEIN PHOSPHATASE-1"/>
    <property type="match status" value="1"/>
</dbReference>
<evidence type="ECO:0000256" key="2">
    <source>
        <dbReference type="SAM" id="MobiDB-lite"/>
    </source>
</evidence>
<dbReference type="CDD" id="cd22668">
    <property type="entry name" value="FHA_FhaA-like"/>
    <property type="match status" value="1"/>
</dbReference>
<dbReference type="InterPro" id="IPR042287">
    <property type="entry name" value="FhaA_N_sf"/>
</dbReference>
<comment type="caution">
    <text evidence="4">The sequence shown here is derived from an EMBL/GenBank/DDBJ whole genome shotgun (WGS) entry which is preliminary data.</text>
</comment>
<dbReference type="Proteomes" id="UP000006023">
    <property type="component" value="Unassembled WGS sequence"/>
</dbReference>
<dbReference type="InterPro" id="IPR000253">
    <property type="entry name" value="FHA_dom"/>
</dbReference>
<name>G7GQ52_9ACTN</name>
<evidence type="ECO:0000256" key="1">
    <source>
        <dbReference type="ARBA" id="ARBA00022553"/>
    </source>
</evidence>
<dbReference type="Gene3D" id="2.60.200.20">
    <property type="match status" value="1"/>
</dbReference>
<protein>
    <recommendedName>
        <fullName evidence="3">FHA domain-containing protein</fullName>
    </recommendedName>
</protein>
<feature type="domain" description="FHA" evidence="3">
    <location>
        <begin position="303"/>
        <end position="352"/>
    </location>
</feature>
<dbReference type="EMBL" id="BAED01000043">
    <property type="protein sequence ID" value="GAB05727.1"/>
    <property type="molecule type" value="Genomic_DNA"/>
</dbReference>
<dbReference type="OrthoDB" id="151099at2"/>
<accession>G7GQ52</accession>
<dbReference type="eggNOG" id="COG1716">
    <property type="taxonomic scope" value="Bacteria"/>
</dbReference>
<dbReference type="Gene3D" id="3.30.2320.60">
    <property type="entry name" value="FhaA, phosphopeptide-binding domain (DUF3662)"/>
    <property type="match status" value="1"/>
</dbReference>
<feature type="compositionally biased region" description="Pro residues" evidence="2">
    <location>
        <begin position="130"/>
        <end position="139"/>
    </location>
</feature>
<feature type="compositionally biased region" description="Pro residues" evidence="2">
    <location>
        <begin position="148"/>
        <end position="157"/>
    </location>
</feature>
<evidence type="ECO:0000313" key="5">
    <source>
        <dbReference type="Proteomes" id="UP000006023"/>
    </source>
</evidence>
<proteinExistence type="predicted"/>
<keyword evidence="1" id="KW-0597">Phosphoprotein</keyword>
<sequence length="375" mass="41003">MGFLDRIERKLEGGVEDGFARVFPGRVAPQEIETGLQREAEESRENLGDGTVLVANRYNLQLSSADYAEIAAEYELNRKMFSKHLDTYIRDNGWQTYGQVVVEFAETPALHIGIFRVQGAVDPDARPRPIRPPTQPAPAQPASQPGPGSEPQPPAAPQPHGANRQVGAPQMSQESGYDQRRSAAEPGYGQGQEGYYGQQGYDQAGYQQGGYDQGYGQQGGYQGYDQGGYQQGGYDQQGYDQGYQQGGYDQGYGQQGGYQQGYAPQGGYDPAYGRQAAGYAPAAITLYLEDGSNRTFQLREGSNVIGRGQDAQFRLPDTGVSRRHVEIRWDGSVAMLTDLNSTNGTTVNDLQVSSWELADGDRIRVGHSDISVRFQ</sequence>
<gene>
    <name evidence="4" type="ORF">GOAMR_43_00200</name>
</gene>
<dbReference type="InterPro" id="IPR022128">
    <property type="entry name" value="FhaA_N"/>
</dbReference>
<evidence type="ECO:0000259" key="3">
    <source>
        <dbReference type="PROSITE" id="PS50006"/>
    </source>
</evidence>
<feature type="compositionally biased region" description="Gly residues" evidence="2">
    <location>
        <begin position="207"/>
        <end position="231"/>
    </location>
</feature>
<feature type="compositionally biased region" description="Low complexity" evidence="2">
    <location>
        <begin position="232"/>
        <end position="243"/>
    </location>
</feature>
<dbReference type="InterPro" id="IPR050923">
    <property type="entry name" value="Cell_Proc_Reg/RNA_Proc"/>
</dbReference>
<dbReference type="SMART" id="SM00240">
    <property type="entry name" value="FHA"/>
    <property type="match status" value="1"/>
</dbReference>
<dbReference type="RefSeq" id="WP_005187381.1">
    <property type="nucleotide sequence ID" value="NZ_BAED01000043.1"/>
</dbReference>
<feature type="compositionally biased region" description="Gly residues" evidence="2">
    <location>
        <begin position="244"/>
        <end position="258"/>
    </location>
</feature>
<feature type="region of interest" description="Disordered" evidence="2">
    <location>
        <begin position="122"/>
        <end position="258"/>
    </location>
</feature>
<dbReference type="STRING" id="1075090.GOAMR_43_00200"/>
<reference evidence="4 5" key="1">
    <citation type="submission" date="2011-11" db="EMBL/GenBank/DDBJ databases">
        <title>Whole genome shotgun sequence of Gordonia amarae NBRC 15530.</title>
        <authorList>
            <person name="Takarada H."/>
            <person name="Hosoyama A."/>
            <person name="Tsuchikane K."/>
            <person name="Katsumata H."/>
            <person name="Yamazaki S."/>
            <person name="Fujita N."/>
        </authorList>
    </citation>
    <scope>NUCLEOTIDE SEQUENCE [LARGE SCALE GENOMIC DNA]</scope>
    <source>
        <strain evidence="4 5">NBRC 15530</strain>
    </source>
</reference>
<dbReference type="InterPro" id="IPR008984">
    <property type="entry name" value="SMAD_FHA_dom_sf"/>
</dbReference>
<keyword evidence="5" id="KW-1185">Reference proteome</keyword>
<evidence type="ECO:0000313" key="4">
    <source>
        <dbReference type="EMBL" id="GAB05727.1"/>
    </source>
</evidence>
<dbReference type="Pfam" id="PF12401">
    <property type="entry name" value="FhaA_N"/>
    <property type="match status" value="1"/>
</dbReference>
<dbReference type="SUPFAM" id="SSF49879">
    <property type="entry name" value="SMAD/FHA domain"/>
    <property type="match status" value="1"/>
</dbReference>
<dbReference type="PROSITE" id="PS50006">
    <property type="entry name" value="FHA_DOMAIN"/>
    <property type="match status" value="1"/>
</dbReference>
<feature type="compositionally biased region" description="Low complexity" evidence="2">
    <location>
        <begin position="195"/>
        <end position="206"/>
    </location>
</feature>
<organism evidence="4 5">
    <name type="scientific">Gordonia amarae NBRC 15530</name>
    <dbReference type="NCBI Taxonomy" id="1075090"/>
    <lineage>
        <taxon>Bacteria</taxon>
        <taxon>Bacillati</taxon>
        <taxon>Actinomycetota</taxon>
        <taxon>Actinomycetes</taxon>
        <taxon>Mycobacteriales</taxon>
        <taxon>Gordoniaceae</taxon>
        <taxon>Gordonia</taxon>
    </lineage>
</organism>